<accession>A0A2H3JMS2</accession>
<reference evidence="1 2" key="1">
    <citation type="journal article" date="2012" name="Science">
        <title>The Paleozoic origin of enzymatic lignin decomposition reconstructed from 31 fungal genomes.</title>
        <authorList>
            <person name="Floudas D."/>
            <person name="Binder M."/>
            <person name="Riley R."/>
            <person name="Barry K."/>
            <person name="Blanchette R.A."/>
            <person name="Henrissat B."/>
            <person name="Martinez A.T."/>
            <person name="Otillar R."/>
            <person name="Spatafora J.W."/>
            <person name="Yadav J.S."/>
            <person name="Aerts A."/>
            <person name="Benoit I."/>
            <person name="Boyd A."/>
            <person name="Carlson A."/>
            <person name="Copeland A."/>
            <person name="Coutinho P.M."/>
            <person name="de Vries R.P."/>
            <person name="Ferreira P."/>
            <person name="Findley K."/>
            <person name="Foster B."/>
            <person name="Gaskell J."/>
            <person name="Glotzer D."/>
            <person name="Gorecki P."/>
            <person name="Heitman J."/>
            <person name="Hesse C."/>
            <person name="Hori C."/>
            <person name="Igarashi K."/>
            <person name="Jurgens J.A."/>
            <person name="Kallen N."/>
            <person name="Kersten P."/>
            <person name="Kohler A."/>
            <person name="Kuees U."/>
            <person name="Kumar T.K.A."/>
            <person name="Kuo A."/>
            <person name="LaButti K."/>
            <person name="Larrondo L.F."/>
            <person name="Lindquist E."/>
            <person name="Ling A."/>
            <person name="Lombard V."/>
            <person name="Lucas S."/>
            <person name="Lundell T."/>
            <person name="Martin R."/>
            <person name="McLaughlin D.J."/>
            <person name="Morgenstern I."/>
            <person name="Morin E."/>
            <person name="Murat C."/>
            <person name="Nagy L.G."/>
            <person name="Nolan M."/>
            <person name="Ohm R.A."/>
            <person name="Patyshakuliyeva A."/>
            <person name="Rokas A."/>
            <person name="Ruiz-Duenas F.J."/>
            <person name="Sabat G."/>
            <person name="Salamov A."/>
            <person name="Samejima M."/>
            <person name="Schmutz J."/>
            <person name="Slot J.C."/>
            <person name="St John F."/>
            <person name="Stenlid J."/>
            <person name="Sun H."/>
            <person name="Sun S."/>
            <person name="Syed K."/>
            <person name="Tsang A."/>
            <person name="Wiebenga A."/>
            <person name="Young D."/>
            <person name="Pisabarro A."/>
            <person name="Eastwood D.C."/>
            <person name="Martin F."/>
            <person name="Cullen D."/>
            <person name="Grigoriev I.V."/>
            <person name="Hibbett D.S."/>
        </authorList>
    </citation>
    <scope>NUCLEOTIDE SEQUENCE [LARGE SCALE GENOMIC DNA]</scope>
    <source>
        <strain evidence="1 2">MD-104</strain>
    </source>
</reference>
<name>A0A2H3JMS2_WOLCO</name>
<keyword evidence="2" id="KW-1185">Reference proteome</keyword>
<dbReference type="AlphaFoldDB" id="A0A2H3JMS2"/>
<gene>
    <name evidence="1" type="ORF">WOLCODRAFT_158567</name>
</gene>
<sequence length="107" mass="12298">MHRKASALQKITQLQSGSLQIWAVLLLEGRPNTARAEHTTSSYTPRLMLIKRATAVVHEVRLQSIITLKYPQSMIDHREEYPISPVEVSNFYGLSEPHDPDEHFFSR</sequence>
<evidence type="ECO:0000313" key="1">
    <source>
        <dbReference type="EMBL" id="PCH39038.1"/>
    </source>
</evidence>
<proteinExistence type="predicted"/>
<dbReference type="EMBL" id="KB467954">
    <property type="protein sequence ID" value="PCH39038.1"/>
    <property type="molecule type" value="Genomic_DNA"/>
</dbReference>
<organism evidence="1 2">
    <name type="scientific">Wolfiporia cocos (strain MD-104)</name>
    <name type="common">Brown rot fungus</name>
    <dbReference type="NCBI Taxonomy" id="742152"/>
    <lineage>
        <taxon>Eukaryota</taxon>
        <taxon>Fungi</taxon>
        <taxon>Dikarya</taxon>
        <taxon>Basidiomycota</taxon>
        <taxon>Agaricomycotina</taxon>
        <taxon>Agaricomycetes</taxon>
        <taxon>Polyporales</taxon>
        <taxon>Phaeolaceae</taxon>
        <taxon>Wolfiporia</taxon>
    </lineage>
</organism>
<protein>
    <submittedName>
        <fullName evidence="1">Uncharacterized protein</fullName>
    </submittedName>
</protein>
<evidence type="ECO:0000313" key="2">
    <source>
        <dbReference type="Proteomes" id="UP000218811"/>
    </source>
</evidence>
<dbReference type="Proteomes" id="UP000218811">
    <property type="component" value="Unassembled WGS sequence"/>
</dbReference>